<keyword evidence="4" id="KW-0433">Leucine-rich repeat</keyword>
<evidence type="ECO:0000256" key="12">
    <source>
        <dbReference type="ARBA" id="ARBA00023303"/>
    </source>
</evidence>
<dbReference type="Gene3D" id="3.80.10.10">
    <property type="entry name" value="Ribonuclease Inhibitor"/>
    <property type="match status" value="2"/>
</dbReference>
<feature type="transmembrane region" description="Helical" evidence="13">
    <location>
        <begin position="625"/>
        <end position="651"/>
    </location>
</feature>
<dbReference type="SUPFAM" id="SSF52058">
    <property type="entry name" value="L domain-like"/>
    <property type="match status" value="1"/>
</dbReference>
<keyword evidence="7" id="KW-0677">Repeat</keyword>
<evidence type="ECO:0000256" key="11">
    <source>
        <dbReference type="ARBA" id="ARBA00023157"/>
    </source>
</evidence>
<dbReference type="GO" id="GO:0005886">
    <property type="term" value="C:plasma membrane"/>
    <property type="evidence" value="ECO:0007669"/>
    <property type="project" value="UniProtKB-SubCell"/>
</dbReference>
<dbReference type="InterPro" id="IPR003591">
    <property type="entry name" value="Leu-rich_rpt_typical-subtyp"/>
</dbReference>
<keyword evidence="5 13" id="KW-0812">Transmembrane</keyword>
<feature type="transmembrane region" description="Helical" evidence="13">
    <location>
        <begin position="521"/>
        <end position="538"/>
    </location>
</feature>
<protein>
    <submittedName>
        <fullName evidence="14">Uncharacterized protein</fullName>
    </submittedName>
</protein>
<sequence>MEETSKTPLYSMQWKNMTQFHKLYRYLQNSKIKLLHEGTFQGLSNLDKLRMSENEINILPKGAFTGMPSLQGLYLDSNQITTMQVDAFQGLVNLLVLDLSKNDLPQIGFGVFNQTEDYKLTTLMLQRNQIKIIKRDDFLGLDNLEYLCLFNNQIHTIEDNSFYRMNLRYIYLFQNNLTNITGNPFGSNVLAQLQIYRNEIKYFALESFVKIPINTTIYEVLKVMNVNCKQQSGFYQDEIAQTRPKAGTPCKLCNPGTYVIHGHGTSAKECEVCPEGTNQSRHAGYRACYCKDNYARMNRYGSCFLCLEEGLNCSHEFQSLLPGYAWNWSFPYANISYYEQFVVSLRDDPATAPTNYTGEVPRIFKCPRLESCANDNESISGNCAVGYRGWLCTNCQAGYYSVLTLCVPCPTMAVLIAETCVFFFVCGLSCFLLSWQLKRNTSGKERTSRSFIDVIIARIKILLGFYQVVGEIFTSLHNINWSGPLVVLGKFIAAFEINILRLFVRPRCFDEKLDLNPKIQFLIGAILPVLVVLIPFTFYQAKKVYVFIRFSLIIRISYRSHFEKLKTSLFACVVVLWFLIYPPVCSVIFSLYPISCKAFSLNQDKTHNITRLRSDFDTDCAGLRAYHISAFILTITYVIAFPAGCCISYMITTRRGLRTILQ</sequence>
<evidence type="ECO:0000256" key="13">
    <source>
        <dbReference type="SAM" id="Phobius"/>
    </source>
</evidence>
<keyword evidence="3" id="KW-1003">Cell membrane</keyword>
<evidence type="ECO:0000256" key="4">
    <source>
        <dbReference type="ARBA" id="ARBA00022614"/>
    </source>
</evidence>
<reference evidence="14 15" key="1">
    <citation type="journal article" date="2017" name="PLoS Biol.">
        <title>The sea cucumber genome provides insights into morphological evolution and visceral regeneration.</title>
        <authorList>
            <person name="Zhang X."/>
            <person name="Sun L."/>
            <person name="Yuan J."/>
            <person name="Sun Y."/>
            <person name="Gao Y."/>
            <person name="Zhang L."/>
            <person name="Li S."/>
            <person name="Dai H."/>
            <person name="Hamel J.F."/>
            <person name="Liu C."/>
            <person name="Yu Y."/>
            <person name="Liu S."/>
            <person name="Lin W."/>
            <person name="Guo K."/>
            <person name="Jin S."/>
            <person name="Xu P."/>
            <person name="Storey K.B."/>
            <person name="Huan P."/>
            <person name="Zhang T."/>
            <person name="Zhou Y."/>
            <person name="Zhang J."/>
            <person name="Lin C."/>
            <person name="Li X."/>
            <person name="Xing L."/>
            <person name="Huo D."/>
            <person name="Sun M."/>
            <person name="Wang L."/>
            <person name="Mercier A."/>
            <person name="Li F."/>
            <person name="Yang H."/>
            <person name="Xiang J."/>
        </authorList>
    </citation>
    <scope>NUCLEOTIDE SEQUENCE [LARGE SCALE GENOMIC DNA]</scope>
    <source>
        <strain evidence="14">Shaxun</strain>
        <tissue evidence="14">Muscle</tissue>
    </source>
</reference>
<dbReference type="InterPro" id="IPR032675">
    <property type="entry name" value="LRR_dom_sf"/>
</dbReference>
<dbReference type="PANTHER" id="PTHR46473:SF23">
    <property type="entry name" value="GH08155P"/>
    <property type="match status" value="1"/>
</dbReference>
<comment type="caution">
    <text evidence="14">The sequence shown here is derived from an EMBL/GenBank/DDBJ whole genome shotgun (WGS) entry which is preliminary data.</text>
</comment>
<feature type="transmembrane region" description="Helical" evidence="13">
    <location>
        <begin position="451"/>
        <end position="469"/>
    </location>
</feature>
<evidence type="ECO:0000256" key="2">
    <source>
        <dbReference type="ARBA" id="ARBA00022448"/>
    </source>
</evidence>
<dbReference type="PANTHER" id="PTHR46473">
    <property type="entry name" value="GH08155P"/>
    <property type="match status" value="1"/>
</dbReference>
<keyword evidence="11" id="KW-1015">Disulfide bond</keyword>
<dbReference type="EMBL" id="MRZV01002147">
    <property type="protein sequence ID" value="PIK34530.1"/>
    <property type="molecule type" value="Genomic_DNA"/>
</dbReference>
<dbReference type="PROSITE" id="PS51450">
    <property type="entry name" value="LRR"/>
    <property type="match status" value="1"/>
</dbReference>
<dbReference type="InterPro" id="IPR051432">
    <property type="entry name" value="KCNMA1_auxiliary"/>
</dbReference>
<evidence type="ECO:0000256" key="8">
    <source>
        <dbReference type="ARBA" id="ARBA00022989"/>
    </source>
</evidence>
<keyword evidence="6" id="KW-0732">Signal</keyword>
<feature type="transmembrane region" description="Helical" evidence="13">
    <location>
        <begin position="569"/>
        <end position="592"/>
    </location>
</feature>
<name>A0A2G8JFL3_STIJA</name>
<organism evidence="14 15">
    <name type="scientific">Stichopus japonicus</name>
    <name type="common">Sea cucumber</name>
    <dbReference type="NCBI Taxonomy" id="307972"/>
    <lineage>
        <taxon>Eukaryota</taxon>
        <taxon>Metazoa</taxon>
        <taxon>Echinodermata</taxon>
        <taxon>Eleutherozoa</taxon>
        <taxon>Echinozoa</taxon>
        <taxon>Holothuroidea</taxon>
        <taxon>Aspidochirotacea</taxon>
        <taxon>Aspidochirotida</taxon>
        <taxon>Stichopodidae</taxon>
        <taxon>Apostichopus</taxon>
    </lineage>
</organism>
<evidence type="ECO:0000256" key="3">
    <source>
        <dbReference type="ARBA" id="ARBA00022475"/>
    </source>
</evidence>
<comment type="subcellular location">
    <subcellularLocation>
        <location evidence="1">Cell membrane</location>
        <topology evidence="1">Single-pass membrane protein</topology>
    </subcellularLocation>
</comment>
<evidence type="ECO:0000256" key="1">
    <source>
        <dbReference type="ARBA" id="ARBA00004162"/>
    </source>
</evidence>
<feature type="transmembrane region" description="Helical" evidence="13">
    <location>
        <begin position="412"/>
        <end position="435"/>
    </location>
</feature>
<dbReference type="SMART" id="SM00369">
    <property type="entry name" value="LRR_TYP"/>
    <property type="match status" value="5"/>
</dbReference>
<evidence type="ECO:0000256" key="10">
    <source>
        <dbReference type="ARBA" id="ARBA00023136"/>
    </source>
</evidence>
<evidence type="ECO:0000256" key="6">
    <source>
        <dbReference type="ARBA" id="ARBA00022729"/>
    </source>
</evidence>
<evidence type="ECO:0000256" key="9">
    <source>
        <dbReference type="ARBA" id="ARBA00023065"/>
    </source>
</evidence>
<evidence type="ECO:0000313" key="14">
    <source>
        <dbReference type="EMBL" id="PIK34530.1"/>
    </source>
</evidence>
<dbReference type="GO" id="GO:0034220">
    <property type="term" value="P:monoatomic ion transmembrane transport"/>
    <property type="evidence" value="ECO:0007669"/>
    <property type="project" value="UniProtKB-KW"/>
</dbReference>
<keyword evidence="8 13" id="KW-1133">Transmembrane helix</keyword>
<gene>
    <name evidence="14" type="ORF">BSL78_28646</name>
</gene>
<dbReference type="InterPro" id="IPR001611">
    <property type="entry name" value="Leu-rich_rpt"/>
</dbReference>
<proteinExistence type="predicted"/>
<accession>A0A2G8JFL3</accession>
<keyword evidence="9" id="KW-0406">Ion transport</keyword>
<dbReference type="Proteomes" id="UP000230750">
    <property type="component" value="Unassembled WGS sequence"/>
</dbReference>
<dbReference type="SUPFAM" id="SSF57586">
    <property type="entry name" value="TNF receptor-like"/>
    <property type="match status" value="1"/>
</dbReference>
<keyword evidence="2" id="KW-0813">Transport</keyword>
<evidence type="ECO:0000313" key="15">
    <source>
        <dbReference type="Proteomes" id="UP000230750"/>
    </source>
</evidence>
<keyword evidence="10 13" id="KW-0472">Membrane</keyword>
<dbReference type="Pfam" id="PF13855">
    <property type="entry name" value="LRR_8"/>
    <property type="match status" value="2"/>
</dbReference>
<evidence type="ECO:0000256" key="5">
    <source>
        <dbReference type="ARBA" id="ARBA00022692"/>
    </source>
</evidence>
<keyword evidence="12" id="KW-0407">Ion channel</keyword>
<dbReference type="STRING" id="307972.A0A2G8JFL3"/>
<evidence type="ECO:0000256" key="7">
    <source>
        <dbReference type="ARBA" id="ARBA00022737"/>
    </source>
</evidence>
<keyword evidence="15" id="KW-1185">Reference proteome</keyword>
<dbReference type="AlphaFoldDB" id="A0A2G8JFL3"/>
<dbReference type="OrthoDB" id="1111193at2759"/>